<reference evidence="3 4" key="1">
    <citation type="submission" date="2018-06" db="EMBL/GenBank/DDBJ databases">
        <title>Mucibacter soli gen. nov., sp. nov., a new member of the family Chitinophagaceae producing mucin.</title>
        <authorList>
            <person name="Kim M.-K."/>
            <person name="Park S."/>
            <person name="Kim T.-S."/>
            <person name="Joung Y."/>
            <person name="Han J.-H."/>
            <person name="Kim S.B."/>
        </authorList>
    </citation>
    <scope>NUCLEOTIDE SEQUENCE [LARGE SCALE GENOMIC DNA]</scope>
    <source>
        <strain evidence="3 4">R1-15</strain>
    </source>
</reference>
<feature type="signal peptide" evidence="1">
    <location>
        <begin position="1"/>
        <end position="19"/>
    </location>
</feature>
<dbReference type="AlphaFoldDB" id="A0A2W2A6M9"/>
<dbReference type="OrthoDB" id="662072at2"/>
<accession>A0A2W2A6M9</accession>
<proteinExistence type="predicted"/>
<dbReference type="InterPro" id="IPR013766">
    <property type="entry name" value="Thioredoxin_domain"/>
</dbReference>
<dbReference type="PROSITE" id="PS51352">
    <property type="entry name" value="THIOREDOXIN_2"/>
    <property type="match status" value="1"/>
</dbReference>
<dbReference type="Gene3D" id="3.40.30.10">
    <property type="entry name" value="Glutaredoxin"/>
    <property type="match status" value="1"/>
</dbReference>
<dbReference type="Proteomes" id="UP000248745">
    <property type="component" value="Unassembled WGS sequence"/>
</dbReference>
<keyword evidence="4" id="KW-1185">Reference proteome</keyword>
<gene>
    <name evidence="3" type="ORF">DN068_21150</name>
</gene>
<evidence type="ECO:0000313" key="3">
    <source>
        <dbReference type="EMBL" id="PZF70935.1"/>
    </source>
</evidence>
<dbReference type="SUPFAM" id="SSF52833">
    <property type="entry name" value="Thioredoxin-like"/>
    <property type="match status" value="1"/>
</dbReference>
<protein>
    <recommendedName>
        <fullName evidence="2">Thioredoxin domain-containing protein</fullName>
    </recommendedName>
</protein>
<keyword evidence="1" id="KW-0732">Signal</keyword>
<dbReference type="EMBL" id="QKTW01000028">
    <property type="protein sequence ID" value="PZF70935.1"/>
    <property type="molecule type" value="Genomic_DNA"/>
</dbReference>
<evidence type="ECO:0000259" key="2">
    <source>
        <dbReference type="PROSITE" id="PS51352"/>
    </source>
</evidence>
<comment type="caution">
    <text evidence="3">The sequence shown here is derived from an EMBL/GenBank/DDBJ whole genome shotgun (WGS) entry which is preliminary data.</text>
</comment>
<feature type="domain" description="Thioredoxin" evidence="2">
    <location>
        <begin position="45"/>
        <end position="182"/>
    </location>
</feature>
<dbReference type="RefSeq" id="WP_111000951.1">
    <property type="nucleotide sequence ID" value="NZ_QKTW01000028.1"/>
</dbReference>
<organism evidence="3 4">
    <name type="scientific">Taibaiella soli</name>
    <dbReference type="NCBI Taxonomy" id="1649169"/>
    <lineage>
        <taxon>Bacteria</taxon>
        <taxon>Pseudomonadati</taxon>
        <taxon>Bacteroidota</taxon>
        <taxon>Chitinophagia</taxon>
        <taxon>Chitinophagales</taxon>
        <taxon>Chitinophagaceae</taxon>
        <taxon>Taibaiella</taxon>
    </lineage>
</organism>
<feature type="chain" id="PRO_5016103413" description="Thioredoxin domain-containing protein" evidence="1">
    <location>
        <begin position="20"/>
        <end position="182"/>
    </location>
</feature>
<name>A0A2W2A6M9_9BACT</name>
<sequence>MQRKLLITGFVCCSLLAFAQKQKGTKQQTVENTTAKKDTTKVDYKSVGAPLPAMRVVTQKGKTYTNKDLKNDATLFVMLFNPTCEHCEEQTEIFKENIAMFKNTKLVLMAGSMMMPYLDFFENAHKVSEYPKIIVGIDSSGFIDKTFLYNNLPQINIYNKDRKLERIFTGNVPMDSLAKYIQ</sequence>
<evidence type="ECO:0000313" key="4">
    <source>
        <dbReference type="Proteomes" id="UP000248745"/>
    </source>
</evidence>
<dbReference type="InterPro" id="IPR036249">
    <property type="entry name" value="Thioredoxin-like_sf"/>
</dbReference>
<evidence type="ECO:0000256" key="1">
    <source>
        <dbReference type="SAM" id="SignalP"/>
    </source>
</evidence>